<dbReference type="EMBL" id="CAJFCW020000003">
    <property type="protein sequence ID" value="CAG9101691.1"/>
    <property type="molecule type" value="Genomic_DNA"/>
</dbReference>
<comment type="caution">
    <text evidence="3">The sequence shown here is derived from an EMBL/GenBank/DDBJ whole genome shotgun (WGS) entry which is preliminary data.</text>
</comment>
<keyword evidence="2" id="KW-0732">Signal</keyword>
<accession>A0A811KDI2</accession>
<dbReference type="Proteomes" id="UP000614601">
    <property type="component" value="Unassembled WGS sequence"/>
</dbReference>
<feature type="signal peptide" evidence="2">
    <location>
        <begin position="1"/>
        <end position="16"/>
    </location>
</feature>
<keyword evidence="4" id="KW-1185">Reference proteome</keyword>
<sequence>MTAILSLLCSDPLVASCSPRRSGDSGDENYLLDSDSWDLCTESTSRDCHENKVLTRSVTVWSDDSGKGEVKRTRKFKRLMNMVGSALNPLKWSREWSTDSVDSGYYGYQPHRPGQAGPSRTVSFADRPSTRYRILSETENSSDEDSEVQHFAIVDIGKKPKWISDANKLEDRGRWTKDKKPHSFDSTLQRRRSISAQRTCRLNRRAYSLNRVIELNAAVRRNEYASKMAKRPESSYLENSTHLMRDYAEYRDYKEPIFYSNADDDYGDVELYEDNQTYNYPSRLQLEQENEVPPRPPKPRSLHQSQDTNSYYINEVMAPPRPPKRTNTTSVVCTQPTQLRQLRRQNHTEIM</sequence>
<evidence type="ECO:0000313" key="4">
    <source>
        <dbReference type="Proteomes" id="UP000614601"/>
    </source>
</evidence>
<evidence type="ECO:0000313" key="3">
    <source>
        <dbReference type="EMBL" id="CAD5213865.1"/>
    </source>
</evidence>
<evidence type="ECO:0000256" key="2">
    <source>
        <dbReference type="SAM" id="SignalP"/>
    </source>
</evidence>
<proteinExistence type="predicted"/>
<feature type="region of interest" description="Disordered" evidence="1">
    <location>
        <begin position="284"/>
        <end position="306"/>
    </location>
</feature>
<feature type="chain" id="PRO_5036221006" evidence="2">
    <location>
        <begin position="17"/>
        <end position="351"/>
    </location>
</feature>
<organism evidence="3 4">
    <name type="scientific">Bursaphelenchus okinawaensis</name>
    <dbReference type="NCBI Taxonomy" id="465554"/>
    <lineage>
        <taxon>Eukaryota</taxon>
        <taxon>Metazoa</taxon>
        <taxon>Ecdysozoa</taxon>
        <taxon>Nematoda</taxon>
        <taxon>Chromadorea</taxon>
        <taxon>Rhabditida</taxon>
        <taxon>Tylenchina</taxon>
        <taxon>Tylenchomorpha</taxon>
        <taxon>Aphelenchoidea</taxon>
        <taxon>Aphelenchoididae</taxon>
        <taxon>Bursaphelenchus</taxon>
    </lineage>
</organism>
<protein>
    <submittedName>
        <fullName evidence="3">Uncharacterized protein</fullName>
    </submittedName>
</protein>
<dbReference type="Proteomes" id="UP000783686">
    <property type="component" value="Unassembled WGS sequence"/>
</dbReference>
<gene>
    <name evidence="3" type="ORF">BOKJ2_LOCUS5306</name>
</gene>
<dbReference type="EMBL" id="CAJFDH010000003">
    <property type="protein sequence ID" value="CAD5213865.1"/>
    <property type="molecule type" value="Genomic_DNA"/>
</dbReference>
<evidence type="ECO:0000256" key="1">
    <source>
        <dbReference type="SAM" id="MobiDB-lite"/>
    </source>
</evidence>
<dbReference type="OrthoDB" id="5822663at2759"/>
<reference evidence="3" key="1">
    <citation type="submission" date="2020-09" db="EMBL/GenBank/DDBJ databases">
        <authorList>
            <person name="Kikuchi T."/>
        </authorList>
    </citation>
    <scope>NUCLEOTIDE SEQUENCE</scope>
    <source>
        <strain evidence="3">SH1</strain>
    </source>
</reference>
<name>A0A811KDI2_9BILA</name>
<dbReference type="AlphaFoldDB" id="A0A811KDI2"/>